<dbReference type="Proteomes" id="UP001187192">
    <property type="component" value="Unassembled WGS sequence"/>
</dbReference>
<protein>
    <submittedName>
        <fullName evidence="1">Uncharacterized protein</fullName>
    </submittedName>
</protein>
<reference evidence="1" key="1">
    <citation type="submission" date="2023-07" db="EMBL/GenBank/DDBJ databases">
        <title>draft genome sequence of fig (Ficus carica).</title>
        <authorList>
            <person name="Takahashi T."/>
            <person name="Nishimura K."/>
        </authorList>
    </citation>
    <scope>NUCLEOTIDE SEQUENCE</scope>
</reference>
<name>A0AA88DR65_FICCA</name>
<gene>
    <name evidence="1" type="ORF">TIFTF001_029069</name>
</gene>
<dbReference type="EMBL" id="BTGU01000093">
    <property type="protein sequence ID" value="GMN59963.1"/>
    <property type="molecule type" value="Genomic_DNA"/>
</dbReference>
<keyword evidence="2" id="KW-1185">Reference proteome</keyword>
<sequence length="81" mass="9274">MQDCGEMALWTVKCGMDTYRKYLMQDCGEMALWTVKCGMDTATVMVWVRKGFMYDGNKLPRVVPTRTRSGLVHGLNMIAFK</sequence>
<dbReference type="AlphaFoldDB" id="A0AA88DR65"/>
<evidence type="ECO:0000313" key="2">
    <source>
        <dbReference type="Proteomes" id="UP001187192"/>
    </source>
</evidence>
<organism evidence="1 2">
    <name type="scientific">Ficus carica</name>
    <name type="common">Common fig</name>
    <dbReference type="NCBI Taxonomy" id="3494"/>
    <lineage>
        <taxon>Eukaryota</taxon>
        <taxon>Viridiplantae</taxon>
        <taxon>Streptophyta</taxon>
        <taxon>Embryophyta</taxon>
        <taxon>Tracheophyta</taxon>
        <taxon>Spermatophyta</taxon>
        <taxon>Magnoliopsida</taxon>
        <taxon>eudicotyledons</taxon>
        <taxon>Gunneridae</taxon>
        <taxon>Pentapetalae</taxon>
        <taxon>rosids</taxon>
        <taxon>fabids</taxon>
        <taxon>Rosales</taxon>
        <taxon>Moraceae</taxon>
        <taxon>Ficeae</taxon>
        <taxon>Ficus</taxon>
    </lineage>
</organism>
<proteinExistence type="predicted"/>
<accession>A0AA88DR65</accession>
<evidence type="ECO:0000313" key="1">
    <source>
        <dbReference type="EMBL" id="GMN59963.1"/>
    </source>
</evidence>
<comment type="caution">
    <text evidence="1">The sequence shown here is derived from an EMBL/GenBank/DDBJ whole genome shotgun (WGS) entry which is preliminary data.</text>
</comment>